<dbReference type="Proteomes" id="UP001597063">
    <property type="component" value="Unassembled WGS sequence"/>
</dbReference>
<protein>
    <submittedName>
        <fullName evidence="4">Helix-turn-helix domain-containing protein</fullName>
    </submittedName>
</protein>
<dbReference type="EMBL" id="JBHTGP010000013">
    <property type="protein sequence ID" value="MFD0688038.1"/>
    <property type="molecule type" value="Genomic_DNA"/>
</dbReference>
<comment type="caution">
    <text evidence="4">The sequence shown here is derived from an EMBL/GenBank/DDBJ whole genome shotgun (WGS) entry which is preliminary data.</text>
</comment>
<gene>
    <name evidence="4" type="ORF">ACFQZM_26330</name>
</gene>
<dbReference type="PANTHER" id="PTHR46797">
    <property type="entry name" value="HTH-TYPE TRANSCRIPTIONAL REGULATOR"/>
    <property type="match status" value="1"/>
</dbReference>
<evidence type="ECO:0000313" key="5">
    <source>
        <dbReference type="Proteomes" id="UP001597063"/>
    </source>
</evidence>
<dbReference type="CDD" id="cd00093">
    <property type="entry name" value="HTH_XRE"/>
    <property type="match status" value="1"/>
</dbReference>
<sequence length="135" mass="14272">MPDTTRSSRPADGTPHEPDAPRRTPHEPRRTPDAPRRPAEPLWRDALGQCLRNLRRERGEKLAETAGRAGVSPQYLSEMERGVKEPSSEMIAAVAGALGVTLGELTLEVASTLRAAPAGAAPAAPTCQAAYALAA</sequence>
<feature type="compositionally biased region" description="Basic and acidic residues" evidence="2">
    <location>
        <begin position="14"/>
        <end position="43"/>
    </location>
</feature>
<dbReference type="InterPro" id="IPR050807">
    <property type="entry name" value="TransReg_Diox_bact_type"/>
</dbReference>
<feature type="region of interest" description="Disordered" evidence="2">
    <location>
        <begin position="1"/>
        <end position="44"/>
    </location>
</feature>
<evidence type="ECO:0000259" key="3">
    <source>
        <dbReference type="PROSITE" id="PS50943"/>
    </source>
</evidence>
<reference evidence="5" key="1">
    <citation type="journal article" date="2019" name="Int. J. Syst. Evol. Microbiol.">
        <title>The Global Catalogue of Microorganisms (GCM) 10K type strain sequencing project: providing services to taxonomists for standard genome sequencing and annotation.</title>
        <authorList>
            <consortium name="The Broad Institute Genomics Platform"/>
            <consortium name="The Broad Institute Genome Sequencing Center for Infectious Disease"/>
            <person name="Wu L."/>
            <person name="Ma J."/>
        </authorList>
    </citation>
    <scope>NUCLEOTIDE SEQUENCE [LARGE SCALE GENOMIC DNA]</scope>
    <source>
        <strain evidence="5">JCM 9371</strain>
    </source>
</reference>
<evidence type="ECO:0000313" key="4">
    <source>
        <dbReference type="EMBL" id="MFD0688038.1"/>
    </source>
</evidence>
<dbReference type="PROSITE" id="PS50943">
    <property type="entry name" value="HTH_CROC1"/>
    <property type="match status" value="1"/>
</dbReference>
<evidence type="ECO:0000256" key="1">
    <source>
        <dbReference type="ARBA" id="ARBA00023125"/>
    </source>
</evidence>
<keyword evidence="1" id="KW-0238">DNA-binding</keyword>
<keyword evidence="5" id="KW-1185">Reference proteome</keyword>
<dbReference type="InterPro" id="IPR010982">
    <property type="entry name" value="Lambda_DNA-bd_dom_sf"/>
</dbReference>
<proteinExistence type="predicted"/>
<dbReference type="Pfam" id="PF01381">
    <property type="entry name" value="HTH_3"/>
    <property type="match status" value="1"/>
</dbReference>
<feature type="domain" description="HTH cro/C1-type" evidence="3">
    <location>
        <begin position="51"/>
        <end position="105"/>
    </location>
</feature>
<dbReference type="Gene3D" id="1.10.260.40">
    <property type="entry name" value="lambda repressor-like DNA-binding domains"/>
    <property type="match status" value="1"/>
</dbReference>
<dbReference type="SUPFAM" id="SSF47413">
    <property type="entry name" value="lambda repressor-like DNA-binding domains"/>
    <property type="match status" value="1"/>
</dbReference>
<name>A0ABW2XND8_9ACTN</name>
<dbReference type="RefSeq" id="WP_131756381.1">
    <property type="nucleotide sequence ID" value="NZ_CAACUY010000015.1"/>
</dbReference>
<dbReference type="SMART" id="SM00530">
    <property type="entry name" value="HTH_XRE"/>
    <property type="match status" value="1"/>
</dbReference>
<dbReference type="PANTHER" id="PTHR46797:SF1">
    <property type="entry name" value="METHYLPHOSPHONATE SYNTHASE"/>
    <property type="match status" value="1"/>
</dbReference>
<evidence type="ECO:0000256" key="2">
    <source>
        <dbReference type="SAM" id="MobiDB-lite"/>
    </source>
</evidence>
<accession>A0ABW2XND8</accession>
<dbReference type="InterPro" id="IPR001387">
    <property type="entry name" value="Cro/C1-type_HTH"/>
</dbReference>
<organism evidence="4 5">
    <name type="scientific">Actinomadura fibrosa</name>
    <dbReference type="NCBI Taxonomy" id="111802"/>
    <lineage>
        <taxon>Bacteria</taxon>
        <taxon>Bacillati</taxon>
        <taxon>Actinomycetota</taxon>
        <taxon>Actinomycetes</taxon>
        <taxon>Streptosporangiales</taxon>
        <taxon>Thermomonosporaceae</taxon>
        <taxon>Actinomadura</taxon>
    </lineage>
</organism>